<sequence>MMSYTVFIAADIEGVTGYVSWPDKPPEDYWLREQMTAEVNAAIEGALAGGAGAVIVSDIHWNKKNIIPDKLARQASLIRGGKRKLMWLDSVERSNLAFLIGFHTGCGKENAVLPHTMDTRITSLKINGLAAGEALITAVTAGCFGIPVGLATGDSAFINEIKTILPDVEKVAVKEAIGNCAAINIHPDVALKEIRDSAKIATQRAINGDFQPYRCSSPVEILIEVIWPGYADALCLIPGVIRKGGREVSFTGDWFDAMGIMSLFVNWISDMPGLF</sequence>
<feature type="binding site" evidence="2">
    <location>
        <position position="11"/>
    </location>
    <ligand>
        <name>Zn(2+)</name>
        <dbReference type="ChEBI" id="CHEBI:29105"/>
        <label>1</label>
    </ligand>
</feature>
<evidence type="ECO:0000256" key="1">
    <source>
        <dbReference type="PIRSR" id="PIRSR015853-1"/>
    </source>
</evidence>
<feature type="binding site" evidence="2">
    <location>
        <position position="60"/>
    </location>
    <ligand>
        <name>Zn(2+)</name>
        <dbReference type="ChEBI" id="CHEBI:29105"/>
        <label>2</label>
    </ligand>
</feature>
<accession>A0A9X4H718</accession>
<evidence type="ECO:0000256" key="2">
    <source>
        <dbReference type="PIRSR" id="PIRSR015853-2"/>
    </source>
</evidence>
<name>A0A9X4H718_9FIRM</name>
<dbReference type="InterPro" id="IPR036177">
    <property type="entry name" value="Peptidase_M55_sf"/>
</dbReference>
<feature type="binding site" evidence="2">
    <location>
        <position position="11"/>
    </location>
    <ligand>
        <name>Zn(2+)</name>
        <dbReference type="ChEBI" id="CHEBI:29105"/>
        <label>2</label>
    </ligand>
</feature>
<feature type="binding site" evidence="2">
    <location>
        <position position="13"/>
    </location>
    <ligand>
        <name>Zn(2+)</name>
        <dbReference type="ChEBI" id="CHEBI:29105"/>
        <label>1</label>
    </ligand>
</feature>
<feature type="binding site" evidence="2">
    <location>
        <position position="103"/>
    </location>
    <ligand>
        <name>Zn(2+)</name>
        <dbReference type="ChEBI" id="CHEBI:29105"/>
        <label>2</label>
    </ligand>
</feature>
<dbReference type="InterPro" id="IPR007035">
    <property type="entry name" value="Peptidase_M55"/>
</dbReference>
<dbReference type="SUPFAM" id="SSF63992">
    <property type="entry name" value="Dipeptide transport protein"/>
    <property type="match status" value="1"/>
</dbReference>
<dbReference type="Gene3D" id="3.40.50.10780">
    <property type="entry name" value="Dipeptide transport protein"/>
    <property type="match status" value="1"/>
</dbReference>
<evidence type="ECO:0000313" key="4">
    <source>
        <dbReference type="Proteomes" id="UP001154312"/>
    </source>
</evidence>
<dbReference type="GO" id="GO:0046872">
    <property type="term" value="F:metal ion binding"/>
    <property type="evidence" value="ECO:0007669"/>
    <property type="project" value="UniProtKB-KW"/>
</dbReference>
<feature type="binding site" evidence="2">
    <location>
        <position position="133"/>
    </location>
    <ligand>
        <name>Zn(2+)</name>
        <dbReference type="ChEBI" id="CHEBI:29105"/>
        <label>2</label>
    </ligand>
</feature>
<dbReference type="InterPro" id="IPR027476">
    <property type="entry name" value="DppA_N"/>
</dbReference>
<feature type="active site" description="Nucleophile" evidence="1">
    <location>
        <position position="115"/>
    </location>
</feature>
<gene>
    <name evidence="3" type="ORF">L7E55_14655</name>
</gene>
<reference evidence="3" key="1">
    <citation type="submission" date="2022-02" db="EMBL/GenBank/DDBJ databases">
        <authorList>
            <person name="Leng L."/>
        </authorList>
    </citation>
    <scope>NUCLEOTIDE SEQUENCE</scope>
    <source>
        <strain evidence="3">JI</strain>
    </source>
</reference>
<dbReference type="EMBL" id="JAKOAV010000035">
    <property type="protein sequence ID" value="MDF9409578.1"/>
    <property type="molecule type" value="Genomic_DNA"/>
</dbReference>
<keyword evidence="4" id="KW-1185">Reference proteome</keyword>
<dbReference type="Proteomes" id="UP001154312">
    <property type="component" value="Unassembled WGS sequence"/>
</dbReference>
<comment type="caution">
    <text evidence="3">The sequence shown here is derived from an EMBL/GenBank/DDBJ whole genome shotgun (WGS) entry which is preliminary data.</text>
</comment>
<proteinExistence type="predicted"/>
<keyword evidence="2" id="KW-0862">Zinc</keyword>
<dbReference type="AlphaFoldDB" id="A0A9X4H718"/>
<protein>
    <submittedName>
        <fullName evidence="3">M55 family metallopeptidase</fullName>
    </submittedName>
</protein>
<dbReference type="RefSeq" id="WP_277445066.1">
    <property type="nucleotide sequence ID" value="NZ_JAKOAV010000035.1"/>
</dbReference>
<dbReference type="Pfam" id="PF04951">
    <property type="entry name" value="Peptidase_M55"/>
    <property type="match status" value="1"/>
</dbReference>
<organism evidence="3 4">
    <name type="scientific">Pelotomaculum isophthalicicum JI</name>
    <dbReference type="NCBI Taxonomy" id="947010"/>
    <lineage>
        <taxon>Bacteria</taxon>
        <taxon>Bacillati</taxon>
        <taxon>Bacillota</taxon>
        <taxon>Clostridia</taxon>
        <taxon>Eubacteriales</taxon>
        <taxon>Desulfotomaculaceae</taxon>
        <taxon>Pelotomaculum</taxon>
    </lineage>
</organism>
<dbReference type="Gene3D" id="3.30.1360.130">
    <property type="entry name" value="Dipeptide transport protein"/>
    <property type="match status" value="1"/>
</dbReference>
<evidence type="ECO:0000313" key="3">
    <source>
        <dbReference type="EMBL" id="MDF9409578.1"/>
    </source>
</evidence>
<keyword evidence="2" id="KW-0479">Metal-binding</keyword>
<dbReference type="PIRSF" id="PIRSF015853">
    <property type="entry name" value="Pep_DppA"/>
    <property type="match status" value="1"/>
</dbReference>